<dbReference type="InterPro" id="IPR019587">
    <property type="entry name" value="Polyketide_cyclase/dehydratase"/>
</dbReference>
<dbReference type="EMBL" id="JAIXNE010000001">
    <property type="protein sequence ID" value="MCA6073701.1"/>
    <property type="molecule type" value="Genomic_DNA"/>
</dbReference>
<evidence type="ECO:0000313" key="1">
    <source>
        <dbReference type="EMBL" id="MCA6073701.1"/>
    </source>
</evidence>
<sequence>MKYTCSIDIDKPIEEVIRLFDNPDNLKYWQPGLLSYEHISGTPGQPGARAKLHYKMGKRDIEMIETVVKRDLPHEFTGTYETNGVVNISKNIFEPINEKRTRYTSEQEFKLSGFMKIMGWLMPGSFQKESDKYLKQFKEFVESK</sequence>
<name>A0A9X1HKS1_9BACT</name>
<protein>
    <submittedName>
        <fullName evidence="1">SRPBCC family protein</fullName>
    </submittedName>
</protein>
<organism evidence="1 2">
    <name type="scientific">Fulvivirga sedimenti</name>
    <dbReference type="NCBI Taxonomy" id="2879465"/>
    <lineage>
        <taxon>Bacteria</taxon>
        <taxon>Pseudomonadati</taxon>
        <taxon>Bacteroidota</taxon>
        <taxon>Cytophagia</taxon>
        <taxon>Cytophagales</taxon>
        <taxon>Fulvivirgaceae</taxon>
        <taxon>Fulvivirga</taxon>
    </lineage>
</organism>
<comment type="caution">
    <text evidence="1">The sequence shown here is derived from an EMBL/GenBank/DDBJ whole genome shotgun (WGS) entry which is preliminary data.</text>
</comment>
<dbReference type="Proteomes" id="UP001139409">
    <property type="component" value="Unassembled WGS sequence"/>
</dbReference>
<keyword evidence="2" id="KW-1185">Reference proteome</keyword>
<accession>A0A9X1HKS1</accession>
<dbReference type="AlphaFoldDB" id="A0A9X1HKS1"/>
<evidence type="ECO:0000313" key="2">
    <source>
        <dbReference type="Proteomes" id="UP001139409"/>
    </source>
</evidence>
<dbReference type="SUPFAM" id="SSF55961">
    <property type="entry name" value="Bet v1-like"/>
    <property type="match status" value="1"/>
</dbReference>
<dbReference type="RefSeq" id="WP_225696812.1">
    <property type="nucleotide sequence ID" value="NZ_JAIXNE010000001.1"/>
</dbReference>
<reference evidence="1" key="1">
    <citation type="submission" date="2021-09" db="EMBL/GenBank/DDBJ databases">
        <title>Fulvivirga sp. isolated from coastal sediment.</title>
        <authorList>
            <person name="Yu H."/>
        </authorList>
    </citation>
    <scope>NUCLEOTIDE SEQUENCE</scope>
    <source>
        <strain evidence="1">1062</strain>
    </source>
</reference>
<dbReference type="Pfam" id="PF10604">
    <property type="entry name" value="Polyketide_cyc2"/>
    <property type="match status" value="1"/>
</dbReference>
<dbReference type="Gene3D" id="3.30.530.20">
    <property type="match status" value="1"/>
</dbReference>
<gene>
    <name evidence="1" type="ORF">LDX50_02425</name>
</gene>
<dbReference type="InterPro" id="IPR023393">
    <property type="entry name" value="START-like_dom_sf"/>
</dbReference>
<proteinExistence type="predicted"/>
<dbReference type="CDD" id="cd07812">
    <property type="entry name" value="SRPBCC"/>
    <property type="match status" value="1"/>
</dbReference>